<organism evidence="2 3">
    <name type="scientific">Choiromyces venosus 120613-1</name>
    <dbReference type="NCBI Taxonomy" id="1336337"/>
    <lineage>
        <taxon>Eukaryota</taxon>
        <taxon>Fungi</taxon>
        <taxon>Dikarya</taxon>
        <taxon>Ascomycota</taxon>
        <taxon>Pezizomycotina</taxon>
        <taxon>Pezizomycetes</taxon>
        <taxon>Pezizales</taxon>
        <taxon>Tuberaceae</taxon>
        <taxon>Choiromyces</taxon>
    </lineage>
</organism>
<evidence type="ECO:0000256" key="1">
    <source>
        <dbReference type="SAM" id="MobiDB-lite"/>
    </source>
</evidence>
<keyword evidence="3" id="KW-1185">Reference proteome</keyword>
<dbReference type="OrthoDB" id="10454445at2759"/>
<dbReference type="EMBL" id="ML120433">
    <property type="protein sequence ID" value="RPA94783.1"/>
    <property type="molecule type" value="Genomic_DNA"/>
</dbReference>
<dbReference type="Proteomes" id="UP000276215">
    <property type="component" value="Unassembled WGS sequence"/>
</dbReference>
<evidence type="ECO:0000313" key="2">
    <source>
        <dbReference type="EMBL" id="RPA94783.1"/>
    </source>
</evidence>
<accession>A0A3N4J918</accession>
<feature type="region of interest" description="Disordered" evidence="1">
    <location>
        <begin position="1"/>
        <end position="20"/>
    </location>
</feature>
<feature type="compositionally biased region" description="Polar residues" evidence="1">
    <location>
        <begin position="44"/>
        <end position="53"/>
    </location>
</feature>
<sequence length="173" mass="19782">MGLRSFFCFGPKKDPKETQRWPAATLKNISYPLHVQTTNPIGEQYTQHFTASSRPLRRPVNERREGGRTRERRTEGGRGERERKRRSDMSFSCVGAGDSYPLPLPPERRYTGSKDKHPSILAPTDWGAWVPPPGMKLKTDVICFSCRKAPGRDDIGLCKQCKRFHPPHFPLHP</sequence>
<name>A0A3N4J918_9PEZI</name>
<proteinExistence type="predicted"/>
<gene>
    <name evidence="2" type="ORF">L873DRAFT_1394471</name>
</gene>
<feature type="region of interest" description="Disordered" evidence="1">
    <location>
        <begin position="44"/>
        <end position="104"/>
    </location>
</feature>
<evidence type="ECO:0000313" key="3">
    <source>
        <dbReference type="Proteomes" id="UP000276215"/>
    </source>
</evidence>
<reference evidence="2 3" key="1">
    <citation type="journal article" date="2018" name="Nat. Ecol. Evol.">
        <title>Pezizomycetes genomes reveal the molecular basis of ectomycorrhizal truffle lifestyle.</title>
        <authorList>
            <person name="Murat C."/>
            <person name="Payen T."/>
            <person name="Noel B."/>
            <person name="Kuo A."/>
            <person name="Morin E."/>
            <person name="Chen J."/>
            <person name="Kohler A."/>
            <person name="Krizsan K."/>
            <person name="Balestrini R."/>
            <person name="Da Silva C."/>
            <person name="Montanini B."/>
            <person name="Hainaut M."/>
            <person name="Levati E."/>
            <person name="Barry K.W."/>
            <person name="Belfiori B."/>
            <person name="Cichocki N."/>
            <person name="Clum A."/>
            <person name="Dockter R.B."/>
            <person name="Fauchery L."/>
            <person name="Guy J."/>
            <person name="Iotti M."/>
            <person name="Le Tacon F."/>
            <person name="Lindquist E.A."/>
            <person name="Lipzen A."/>
            <person name="Malagnac F."/>
            <person name="Mello A."/>
            <person name="Molinier V."/>
            <person name="Miyauchi S."/>
            <person name="Poulain J."/>
            <person name="Riccioni C."/>
            <person name="Rubini A."/>
            <person name="Sitrit Y."/>
            <person name="Splivallo R."/>
            <person name="Traeger S."/>
            <person name="Wang M."/>
            <person name="Zifcakova L."/>
            <person name="Wipf D."/>
            <person name="Zambonelli A."/>
            <person name="Paolocci F."/>
            <person name="Nowrousian M."/>
            <person name="Ottonello S."/>
            <person name="Baldrian P."/>
            <person name="Spatafora J.W."/>
            <person name="Henrissat B."/>
            <person name="Nagy L.G."/>
            <person name="Aury J.M."/>
            <person name="Wincker P."/>
            <person name="Grigoriev I.V."/>
            <person name="Bonfante P."/>
            <person name="Martin F.M."/>
        </authorList>
    </citation>
    <scope>NUCLEOTIDE SEQUENCE [LARGE SCALE GENOMIC DNA]</scope>
    <source>
        <strain evidence="2 3">120613-1</strain>
    </source>
</reference>
<dbReference type="AlphaFoldDB" id="A0A3N4J918"/>
<feature type="compositionally biased region" description="Basic and acidic residues" evidence="1">
    <location>
        <begin position="59"/>
        <end position="88"/>
    </location>
</feature>
<protein>
    <submittedName>
        <fullName evidence="2">Uncharacterized protein</fullName>
    </submittedName>
</protein>